<dbReference type="InterPro" id="IPR036779">
    <property type="entry name" value="LysM_dom_sf"/>
</dbReference>
<dbReference type="STRING" id="5486.A0A367YFY6"/>
<organism evidence="4 5">
    <name type="scientific">Candida viswanathii</name>
    <dbReference type="NCBI Taxonomy" id="5486"/>
    <lineage>
        <taxon>Eukaryota</taxon>
        <taxon>Fungi</taxon>
        <taxon>Dikarya</taxon>
        <taxon>Ascomycota</taxon>
        <taxon>Saccharomycotina</taxon>
        <taxon>Pichiomycetes</taxon>
        <taxon>Debaryomycetaceae</taxon>
        <taxon>Candida/Lodderomyces clade</taxon>
        <taxon>Candida</taxon>
    </lineage>
</organism>
<comment type="caution">
    <text evidence="4">The sequence shown here is derived from an EMBL/GenBank/DDBJ whole genome shotgun (WGS) entry which is preliminary data.</text>
</comment>
<dbReference type="OrthoDB" id="73875at2759"/>
<dbReference type="Pfam" id="PF01476">
    <property type="entry name" value="LysM"/>
    <property type="match status" value="1"/>
</dbReference>
<feature type="compositionally biased region" description="Polar residues" evidence="1">
    <location>
        <begin position="227"/>
        <end position="244"/>
    </location>
</feature>
<dbReference type="Gene3D" id="3.10.350.10">
    <property type="entry name" value="LysM domain"/>
    <property type="match status" value="1"/>
</dbReference>
<evidence type="ECO:0000256" key="2">
    <source>
        <dbReference type="SAM" id="SignalP"/>
    </source>
</evidence>
<dbReference type="AlphaFoldDB" id="A0A367YFY6"/>
<feature type="region of interest" description="Disordered" evidence="1">
    <location>
        <begin position="224"/>
        <end position="279"/>
    </location>
</feature>
<keyword evidence="2" id="KW-0732">Signal</keyword>
<dbReference type="Proteomes" id="UP000253472">
    <property type="component" value="Unassembled WGS sequence"/>
</dbReference>
<evidence type="ECO:0000256" key="1">
    <source>
        <dbReference type="SAM" id="MobiDB-lite"/>
    </source>
</evidence>
<feature type="compositionally biased region" description="Low complexity" evidence="1">
    <location>
        <begin position="259"/>
        <end position="268"/>
    </location>
</feature>
<keyword evidence="5" id="KW-1185">Reference proteome</keyword>
<accession>A0A367YFY6</accession>
<gene>
    <name evidence="4" type="ORF">Cantr_00373</name>
</gene>
<dbReference type="InterPro" id="IPR018392">
    <property type="entry name" value="LysM"/>
</dbReference>
<protein>
    <recommendedName>
        <fullName evidence="3">LysM domain-containing protein</fullName>
    </recommendedName>
</protein>
<name>A0A367YFY6_9ASCO</name>
<proteinExistence type="predicted"/>
<feature type="chain" id="PRO_5016712947" description="LysM domain-containing protein" evidence="2">
    <location>
        <begin position="17"/>
        <end position="299"/>
    </location>
</feature>
<sequence>MFILIPLLAIFQLSIAEEYKNCGASPVSDFCNAVTWQSNDTCSSVAGRNNLTVSQLVYHNFYTSSGYLNSYYCSRFTDGDHICLDEPDYSECGNYSFCLFERPEYFCDTYTLDRDYVTCQEICDINNITMEEFKEWNRHNDLPLRCWDDTYMLQFEVYCVSQPNITNFTDCVSIAQAENNPSNVAYYSSRSQRPIGPLSTSTSSSYTGFYPDTSTISRLRTTTTSRFNRASDTDTVSPSNTASPSIEGGPLNASDDNPSESSSPTDASDAPDRQTASGAGSSVQVMSWALFFNLLLSLI</sequence>
<evidence type="ECO:0000313" key="4">
    <source>
        <dbReference type="EMBL" id="RCK64519.1"/>
    </source>
</evidence>
<feature type="domain" description="LysM" evidence="3">
    <location>
        <begin position="37"/>
        <end position="58"/>
    </location>
</feature>
<evidence type="ECO:0000313" key="5">
    <source>
        <dbReference type="Proteomes" id="UP000253472"/>
    </source>
</evidence>
<feature type="signal peptide" evidence="2">
    <location>
        <begin position="1"/>
        <end position="16"/>
    </location>
</feature>
<evidence type="ECO:0000259" key="3">
    <source>
        <dbReference type="Pfam" id="PF01476"/>
    </source>
</evidence>
<dbReference type="EMBL" id="QLNQ01000022">
    <property type="protein sequence ID" value="RCK64519.1"/>
    <property type="molecule type" value="Genomic_DNA"/>
</dbReference>
<reference evidence="4 5" key="1">
    <citation type="submission" date="2018-06" db="EMBL/GenBank/DDBJ databases">
        <title>Whole genome sequencing of Candida tropicalis (genome annotated by CSBL at Korea University).</title>
        <authorList>
            <person name="Ahn J."/>
        </authorList>
    </citation>
    <scope>NUCLEOTIDE SEQUENCE [LARGE SCALE GENOMIC DNA]</scope>
    <source>
        <strain evidence="4 5">ATCC 20962</strain>
    </source>
</reference>